<dbReference type="AlphaFoldDB" id="A0A0C9THS8"/>
<sequence>MLTRPIPARPLPIKPVTSISHALSAWFTDVSYVEGPTASLRSSRVPSSINILDEEHDSPANGCTIRQPRAPGSTLESEGDVGMDLGGHGGDAATPPPTTPHENIDDDRYFNDIHVQSIEDKLRQ</sequence>
<dbReference type="HOGENOM" id="CLU_2004629_0_0_1"/>
<accession>A0A0C9THS8</accession>
<protein>
    <submittedName>
        <fullName evidence="2">Uncharacterized protein</fullName>
    </submittedName>
</protein>
<evidence type="ECO:0000256" key="1">
    <source>
        <dbReference type="SAM" id="MobiDB-lite"/>
    </source>
</evidence>
<reference evidence="3" key="2">
    <citation type="submission" date="2015-01" db="EMBL/GenBank/DDBJ databases">
        <title>Evolutionary Origins and Diversification of the Mycorrhizal Mutualists.</title>
        <authorList>
            <consortium name="DOE Joint Genome Institute"/>
            <consortium name="Mycorrhizal Genomics Consortium"/>
            <person name="Kohler A."/>
            <person name="Kuo A."/>
            <person name="Nagy L.G."/>
            <person name="Floudas D."/>
            <person name="Copeland A."/>
            <person name="Barry K.W."/>
            <person name="Cichocki N."/>
            <person name="Veneault-Fourrey C."/>
            <person name="LaButti K."/>
            <person name="Lindquist E.A."/>
            <person name="Lipzen A."/>
            <person name="Lundell T."/>
            <person name="Morin E."/>
            <person name="Murat C."/>
            <person name="Riley R."/>
            <person name="Ohm R."/>
            <person name="Sun H."/>
            <person name="Tunlid A."/>
            <person name="Henrissat B."/>
            <person name="Grigoriev I.V."/>
            <person name="Hibbett D.S."/>
            <person name="Martin F."/>
        </authorList>
    </citation>
    <scope>NUCLEOTIDE SEQUENCE [LARGE SCALE GENOMIC DNA]</scope>
    <source>
        <strain evidence="3">ATCC 200175</strain>
    </source>
</reference>
<gene>
    <name evidence="2" type="ORF">PAXINDRAFT_16666</name>
</gene>
<proteinExistence type="predicted"/>
<evidence type="ECO:0000313" key="2">
    <source>
        <dbReference type="EMBL" id="KIJ10323.1"/>
    </source>
</evidence>
<evidence type="ECO:0000313" key="3">
    <source>
        <dbReference type="Proteomes" id="UP000053647"/>
    </source>
</evidence>
<dbReference type="Proteomes" id="UP000053647">
    <property type="component" value="Unassembled WGS sequence"/>
</dbReference>
<dbReference type="OrthoDB" id="10395868at2759"/>
<keyword evidence="3" id="KW-1185">Reference proteome</keyword>
<dbReference type="EMBL" id="KN819409">
    <property type="protein sequence ID" value="KIJ10323.1"/>
    <property type="molecule type" value="Genomic_DNA"/>
</dbReference>
<name>A0A0C9THS8_PAXIN</name>
<feature type="region of interest" description="Disordered" evidence="1">
    <location>
        <begin position="53"/>
        <end position="109"/>
    </location>
</feature>
<reference evidence="2 3" key="1">
    <citation type="submission" date="2014-06" db="EMBL/GenBank/DDBJ databases">
        <authorList>
            <consortium name="DOE Joint Genome Institute"/>
            <person name="Kuo A."/>
            <person name="Kohler A."/>
            <person name="Nagy L.G."/>
            <person name="Floudas D."/>
            <person name="Copeland A."/>
            <person name="Barry K.W."/>
            <person name="Cichocki N."/>
            <person name="Veneault-Fourrey C."/>
            <person name="LaButti K."/>
            <person name="Lindquist E.A."/>
            <person name="Lipzen A."/>
            <person name="Lundell T."/>
            <person name="Morin E."/>
            <person name="Murat C."/>
            <person name="Sun H."/>
            <person name="Tunlid A."/>
            <person name="Henrissat B."/>
            <person name="Grigoriev I.V."/>
            <person name="Hibbett D.S."/>
            <person name="Martin F."/>
            <person name="Nordberg H.P."/>
            <person name="Cantor M.N."/>
            <person name="Hua S.X."/>
        </authorList>
    </citation>
    <scope>NUCLEOTIDE SEQUENCE [LARGE SCALE GENOMIC DNA]</scope>
    <source>
        <strain evidence="2 3">ATCC 200175</strain>
    </source>
</reference>
<organism evidence="2 3">
    <name type="scientific">Paxillus involutus ATCC 200175</name>
    <dbReference type="NCBI Taxonomy" id="664439"/>
    <lineage>
        <taxon>Eukaryota</taxon>
        <taxon>Fungi</taxon>
        <taxon>Dikarya</taxon>
        <taxon>Basidiomycota</taxon>
        <taxon>Agaricomycotina</taxon>
        <taxon>Agaricomycetes</taxon>
        <taxon>Agaricomycetidae</taxon>
        <taxon>Boletales</taxon>
        <taxon>Paxilineae</taxon>
        <taxon>Paxillaceae</taxon>
        <taxon>Paxillus</taxon>
    </lineage>
</organism>